<evidence type="ECO:0000256" key="1">
    <source>
        <dbReference type="ARBA" id="ARBA00023015"/>
    </source>
</evidence>
<dbReference type="InterPro" id="IPR036388">
    <property type="entry name" value="WH-like_DNA-bd_sf"/>
</dbReference>
<dbReference type="Gene3D" id="1.20.120.530">
    <property type="entry name" value="GntR ligand-binding domain-like"/>
    <property type="match status" value="1"/>
</dbReference>
<dbReference type="Proteomes" id="UP000461409">
    <property type="component" value="Unassembled WGS sequence"/>
</dbReference>
<dbReference type="SMART" id="SM00345">
    <property type="entry name" value="HTH_GNTR"/>
    <property type="match status" value="1"/>
</dbReference>
<dbReference type="InterPro" id="IPR008920">
    <property type="entry name" value="TF_FadR/GntR_C"/>
</dbReference>
<dbReference type="EMBL" id="WUBR01000003">
    <property type="protein sequence ID" value="MWV29261.1"/>
    <property type="molecule type" value="Genomic_DNA"/>
</dbReference>
<keyword evidence="3" id="KW-0804">Transcription</keyword>
<dbReference type="SUPFAM" id="SSF46785">
    <property type="entry name" value="Winged helix' DNA-binding domain"/>
    <property type="match status" value="1"/>
</dbReference>
<evidence type="ECO:0000259" key="4">
    <source>
        <dbReference type="PROSITE" id="PS50949"/>
    </source>
</evidence>
<feature type="domain" description="HTH gntR-type" evidence="4">
    <location>
        <begin position="75"/>
        <end position="142"/>
    </location>
</feature>
<reference evidence="5 6" key="2">
    <citation type="submission" date="2020-02" db="EMBL/GenBank/DDBJ databases">
        <title>Erythrobacter dongmakensis sp. nov., isolated from a tidal mudflat.</title>
        <authorList>
            <person name="Kim I.S."/>
        </authorList>
    </citation>
    <scope>NUCLEOTIDE SEQUENCE [LARGE SCALE GENOMIC DNA]</scope>
    <source>
        <strain evidence="5 6">GH3-10</strain>
    </source>
</reference>
<dbReference type="Gene3D" id="1.10.10.10">
    <property type="entry name" value="Winged helix-like DNA-binding domain superfamily/Winged helix DNA-binding domain"/>
    <property type="match status" value="1"/>
</dbReference>
<keyword evidence="2" id="KW-0238">DNA-binding</keyword>
<accession>A0A844XF82</accession>
<proteinExistence type="predicted"/>
<dbReference type="GO" id="GO:0003700">
    <property type="term" value="F:DNA-binding transcription factor activity"/>
    <property type="evidence" value="ECO:0007669"/>
    <property type="project" value="InterPro"/>
</dbReference>
<dbReference type="InterPro" id="IPR000524">
    <property type="entry name" value="Tscrpt_reg_HTH_GntR"/>
</dbReference>
<dbReference type="Pfam" id="PF00392">
    <property type="entry name" value="GntR"/>
    <property type="match status" value="1"/>
</dbReference>
<gene>
    <name evidence="5" type="ORF">GRF63_15255</name>
</gene>
<reference evidence="5 6" key="1">
    <citation type="submission" date="2019-12" db="EMBL/GenBank/DDBJ databases">
        <authorList>
            <person name="Lee S.D."/>
        </authorList>
    </citation>
    <scope>NUCLEOTIDE SEQUENCE [LARGE SCALE GENOMIC DNA]</scope>
    <source>
        <strain evidence="5 6">GH3-10</strain>
    </source>
</reference>
<comment type="caution">
    <text evidence="5">The sequence shown here is derived from an EMBL/GenBank/DDBJ whole genome shotgun (WGS) entry which is preliminary data.</text>
</comment>
<organism evidence="5 6">
    <name type="scientific">Aurantiacibacter rhizosphaerae</name>
    <dbReference type="NCBI Taxonomy" id="2691582"/>
    <lineage>
        <taxon>Bacteria</taxon>
        <taxon>Pseudomonadati</taxon>
        <taxon>Pseudomonadota</taxon>
        <taxon>Alphaproteobacteria</taxon>
        <taxon>Sphingomonadales</taxon>
        <taxon>Erythrobacteraceae</taxon>
        <taxon>Aurantiacibacter</taxon>
    </lineage>
</organism>
<dbReference type="PROSITE" id="PS50949">
    <property type="entry name" value="HTH_GNTR"/>
    <property type="match status" value="1"/>
</dbReference>
<dbReference type="InterPro" id="IPR011711">
    <property type="entry name" value="GntR_C"/>
</dbReference>
<sequence length="298" mass="33283">MKRGSWRKAANHRPRQSNNVITYFRIAALSTPVSFSYNAGIGITFRYPEQLIEVSQLSNVIGKADPDTANPADGVTVQQRVYNQLRTDILLGRIAPGEPLTIRGLAQRLDVSAMPIREALRQLATERAVELLGNRRIRIPIMSPQRFDDLVVARIALETEAASSCLDYVDDALIEKLVAYDAEVDKGIAARDYDHWLASNFAFHRTLYSAQPESVFLPLIESIWLQIGPFLRLALMHFGPELSIDRHAEALDAMRNRNRPGLRIAIEADIRDGISHIGKELIKFNAAAKAEETAEKSA</sequence>
<dbReference type="GO" id="GO:0003677">
    <property type="term" value="F:DNA binding"/>
    <property type="evidence" value="ECO:0007669"/>
    <property type="project" value="UniProtKB-KW"/>
</dbReference>
<evidence type="ECO:0000313" key="5">
    <source>
        <dbReference type="EMBL" id="MWV29261.1"/>
    </source>
</evidence>
<dbReference type="SUPFAM" id="SSF48008">
    <property type="entry name" value="GntR ligand-binding domain-like"/>
    <property type="match status" value="1"/>
</dbReference>
<protein>
    <submittedName>
        <fullName evidence="5">GntR family transcriptional regulator</fullName>
    </submittedName>
</protein>
<dbReference type="Pfam" id="PF07729">
    <property type="entry name" value="FCD"/>
    <property type="match status" value="1"/>
</dbReference>
<name>A0A844XF82_9SPHN</name>
<dbReference type="PANTHER" id="PTHR43537">
    <property type="entry name" value="TRANSCRIPTIONAL REGULATOR, GNTR FAMILY"/>
    <property type="match status" value="1"/>
</dbReference>
<dbReference type="CDD" id="cd07377">
    <property type="entry name" value="WHTH_GntR"/>
    <property type="match status" value="1"/>
</dbReference>
<dbReference type="SMART" id="SM00895">
    <property type="entry name" value="FCD"/>
    <property type="match status" value="1"/>
</dbReference>
<evidence type="ECO:0000313" key="6">
    <source>
        <dbReference type="Proteomes" id="UP000461409"/>
    </source>
</evidence>
<keyword evidence="6" id="KW-1185">Reference proteome</keyword>
<dbReference type="InterPro" id="IPR036390">
    <property type="entry name" value="WH_DNA-bd_sf"/>
</dbReference>
<keyword evidence="1" id="KW-0805">Transcription regulation</keyword>
<evidence type="ECO:0000256" key="3">
    <source>
        <dbReference type="ARBA" id="ARBA00023163"/>
    </source>
</evidence>
<dbReference type="AlphaFoldDB" id="A0A844XF82"/>
<dbReference type="PANTHER" id="PTHR43537:SF39">
    <property type="entry name" value="HTH-TYPE TRANSCRIPTIONAL REGULATOR MCBR"/>
    <property type="match status" value="1"/>
</dbReference>
<evidence type="ECO:0000256" key="2">
    <source>
        <dbReference type="ARBA" id="ARBA00023125"/>
    </source>
</evidence>